<dbReference type="Pfam" id="PF01917">
    <property type="entry name" value="Flagellin_arch-type"/>
    <property type="match status" value="1"/>
</dbReference>
<keyword evidence="2" id="KW-0969">Cilium</keyword>
<dbReference type="EMBL" id="JBHTAA010000005">
    <property type="protein sequence ID" value="MFC7203971.1"/>
    <property type="molecule type" value="Genomic_DNA"/>
</dbReference>
<keyword evidence="3" id="KW-1185">Reference proteome</keyword>
<keyword evidence="1" id="KW-0812">Transmembrane</keyword>
<gene>
    <name evidence="2" type="ORF">ACFQJC_10625</name>
</gene>
<accession>A0ABD5ZFI4</accession>
<evidence type="ECO:0000313" key="2">
    <source>
        <dbReference type="EMBL" id="MFC7203971.1"/>
    </source>
</evidence>
<dbReference type="PANTHER" id="PTHR42200">
    <property type="entry name" value="ARCHAEAL FLAGELLA-RELATED PROTEIN F-RELATED"/>
    <property type="match status" value="1"/>
</dbReference>
<name>A0ABD5ZFI4_9EURY</name>
<evidence type="ECO:0000313" key="3">
    <source>
        <dbReference type="Proteomes" id="UP001596481"/>
    </source>
</evidence>
<dbReference type="Proteomes" id="UP001596481">
    <property type="component" value="Unassembled WGS sequence"/>
</dbReference>
<keyword evidence="2" id="KW-0282">Flagellum</keyword>
<dbReference type="RefSeq" id="WP_390223303.1">
    <property type="nucleotide sequence ID" value="NZ_JBHTAA010000005.1"/>
</dbReference>
<feature type="transmembrane region" description="Helical" evidence="1">
    <location>
        <begin position="6"/>
        <end position="27"/>
    </location>
</feature>
<proteinExistence type="predicted"/>
<keyword evidence="1" id="KW-0472">Membrane</keyword>
<dbReference type="AlphaFoldDB" id="A0ABD5ZFI4"/>
<keyword evidence="1" id="KW-1133">Transmembrane helix</keyword>
<keyword evidence="2" id="KW-0966">Cell projection</keyword>
<evidence type="ECO:0000256" key="1">
    <source>
        <dbReference type="SAM" id="Phobius"/>
    </source>
</evidence>
<organism evidence="2 3">
    <name type="scientific">Haloferax namakaokahaiae</name>
    <dbReference type="NCBI Taxonomy" id="1748331"/>
    <lineage>
        <taxon>Archaea</taxon>
        <taxon>Methanobacteriati</taxon>
        <taxon>Methanobacteriota</taxon>
        <taxon>Stenosarchaea group</taxon>
        <taxon>Halobacteria</taxon>
        <taxon>Halobacteriales</taxon>
        <taxon>Haloferacaceae</taxon>
        <taxon>Haloferax</taxon>
    </lineage>
</organism>
<reference evidence="2 3" key="1">
    <citation type="journal article" date="2019" name="Int. J. Syst. Evol. Microbiol.">
        <title>The Global Catalogue of Microorganisms (GCM) 10K type strain sequencing project: providing services to taxonomists for standard genome sequencing and annotation.</title>
        <authorList>
            <consortium name="The Broad Institute Genomics Platform"/>
            <consortium name="The Broad Institute Genome Sequencing Center for Infectious Disease"/>
            <person name="Wu L."/>
            <person name="Ma J."/>
        </authorList>
    </citation>
    <scope>NUCLEOTIDE SEQUENCE [LARGE SCALE GENOMIC DNA]</scope>
    <source>
        <strain evidence="2 3">DSM 29988</strain>
    </source>
</reference>
<dbReference type="PANTHER" id="PTHR42200:SF2">
    <property type="entry name" value="ARCHAEAL FLAGELLA-RELATED PROTEIN F"/>
    <property type="match status" value="1"/>
</dbReference>
<protein>
    <submittedName>
        <fullName evidence="2">Flagellar protein G</fullName>
    </submittedName>
</protein>
<dbReference type="InterPro" id="IPR002774">
    <property type="entry name" value="Flagellin_arc-type"/>
</dbReference>
<comment type="caution">
    <text evidence="2">The sequence shown here is derived from an EMBL/GenBank/DDBJ whole genome shotgun (WGS) entry which is preliminary data.</text>
</comment>
<sequence>MADVSVPSLILFIASIVVAAGVAGVLIDTVAGISNSLDDQGGDVSAQIKTDIEVISDPETGVYDGSDTVTVYVKNTGLRTLPATGDSFDVIVNASYQSDVNASVVDGDDWRPSNVIELTISNISLPQGDHRLKLIVDGDEEVFDFRVS</sequence>